<protein>
    <recommendedName>
        <fullName evidence="1">DUF8039 domain-containing protein</fullName>
    </recommendedName>
</protein>
<dbReference type="Pfam" id="PF26133">
    <property type="entry name" value="DUF8039"/>
    <property type="match status" value="1"/>
</dbReference>
<feature type="domain" description="DUF8039" evidence="1">
    <location>
        <begin position="58"/>
        <end position="141"/>
    </location>
</feature>
<dbReference type="PANTHER" id="PTHR33018:SF37">
    <property type="entry name" value="TRANSPOSASE TNP1_EN_SPM-LIKE DOMAIN-CONTAINING PROTEIN"/>
    <property type="match status" value="1"/>
</dbReference>
<proteinExistence type="predicted"/>
<dbReference type="EMBL" id="PKPP01017386">
    <property type="protein sequence ID" value="PWA37007.1"/>
    <property type="molecule type" value="Genomic_DNA"/>
</dbReference>
<comment type="caution">
    <text evidence="2">The sequence shown here is derived from an EMBL/GenBank/DDBJ whole genome shotgun (WGS) entry which is preliminary data.</text>
</comment>
<dbReference type="OrthoDB" id="1727474at2759"/>
<evidence type="ECO:0000313" key="3">
    <source>
        <dbReference type="Proteomes" id="UP000245207"/>
    </source>
</evidence>
<evidence type="ECO:0000259" key="1">
    <source>
        <dbReference type="Pfam" id="PF26133"/>
    </source>
</evidence>
<gene>
    <name evidence="2" type="ORF">CTI12_AA594590</name>
</gene>
<dbReference type="PANTHER" id="PTHR33018">
    <property type="entry name" value="OS10G0338966 PROTEIN-RELATED"/>
    <property type="match status" value="1"/>
</dbReference>
<name>A0A2U1KJR0_ARTAN</name>
<dbReference type="InterPro" id="IPR058352">
    <property type="entry name" value="DUF8039"/>
</dbReference>
<dbReference type="AlphaFoldDB" id="A0A2U1KJR0"/>
<dbReference type="Proteomes" id="UP000245207">
    <property type="component" value="Unassembled WGS sequence"/>
</dbReference>
<reference evidence="2 3" key="1">
    <citation type="journal article" date="2018" name="Mol. Plant">
        <title>The genome of Artemisia annua provides insight into the evolution of Asteraceae family and artemisinin biosynthesis.</title>
        <authorList>
            <person name="Shen Q."/>
            <person name="Zhang L."/>
            <person name="Liao Z."/>
            <person name="Wang S."/>
            <person name="Yan T."/>
            <person name="Shi P."/>
            <person name="Liu M."/>
            <person name="Fu X."/>
            <person name="Pan Q."/>
            <person name="Wang Y."/>
            <person name="Lv Z."/>
            <person name="Lu X."/>
            <person name="Zhang F."/>
            <person name="Jiang W."/>
            <person name="Ma Y."/>
            <person name="Chen M."/>
            <person name="Hao X."/>
            <person name="Li L."/>
            <person name="Tang Y."/>
            <person name="Lv G."/>
            <person name="Zhou Y."/>
            <person name="Sun X."/>
            <person name="Brodelius P.E."/>
            <person name="Rose J.K.C."/>
            <person name="Tang K."/>
        </authorList>
    </citation>
    <scope>NUCLEOTIDE SEQUENCE [LARGE SCALE GENOMIC DNA]</scope>
    <source>
        <strain evidence="3">cv. Huhao1</strain>
        <tissue evidence="2">Leaf</tissue>
    </source>
</reference>
<organism evidence="2 3">
    <name type="scientific">Artemisia annua</name>
    <name type="common">Sweet wormwood</name>
    <dbReference type="NCBI Taxonomy" id="35608"/>
    <lineage>
        <taxon>Eukaryota</taxon>
        <taxon>Viridiplantae</taxon>
        <taxon>Streptophyta</taxon>
        <taxon>Embryophyta</taxon>
        <taxon>Tracheophyta</taxon>
        <taxon>Spermatophyta</taxon>
        <taxon>Magnoliopsida</taxon>
        <taxon>eudicotyledons</taxon>
        <taxon>Gunneridae</taxon>
        <taxon>Pentapetalae</taxon>
        <taxon>asterids</taxon>
        <taxon>campanulids</taxon>
        <taxon>Asterales</taxon>
        <taxon>Asteraceae</taxon>
        <taxon>Asteroideae</taxon>
        <taxon>Anthemideae</taxon>
        <taxon>Artemisiinae</taxon>
        <taxon>Artemisia</taxon>
    </lineage>
</organism>
<keyword evidence="3" id="KW-1185">Reference proteome</keyword>
<sequence length="141" mass="15510">MTTVEDFDGLKDEITKPLREKIKPKEADLEILQATLKKGGSFKGLLQGTSSSGGSFDRFDGIETPTPCELLVPYGDIEETMANAMLYPRRDGKLDGIQMRPGYSKVQVDTVEEAYTNSFVVVPTDAVGGLCESFGHFIQWP</sequence>
<evidence type="ECO:0000313" key="2">
    <source>
        <dbReference type="EMBL" id="PWA37007.1"/>
    </source>
</evidence>
<accession>A0A2U1KJR0</accession>